<sequence length="41" mass="4912">MRHVIKTRRGQMPYSLQMKIHHKIRINRPVAGETLDETKQI</sequence>
<dbReference type="Proteomes" id="UP000004564">
    <property type="component" value="Chromosome"/>
</dbReference>
<evidence type="ECO:0000313" key="2">
    <source>
        <dbReference type="Proteomes" id="UP000004564"/>
    </source>
</evidence>
<gene>
    <name evidence="1" type="ORF">SEENIN0B_03989</name>
</gene>
<reference evidence="1 2" key="1">
    <citation type="submission" date="2011-09" db="EMBL/GenBank/DDBJ databases">
        <authorList>
            <person name="McClelland M."/>
            <person name="Clifton S."/>
            <person name="Porwollik S."/>
            <person name="Cheng P."/>
            <person name="Wollam A."/>
            <person name="Wang C."/>
            <person name="Pepin K."/>
            <person name="Bhonagiri V."/>
            <person name="Fulton R."/>
            <person name="Fulton L.F."/>
            <person name="Delehaunty K."/>
            <person name="Fronick C."/>
            <person name="O'Laughlin M."/>
            <person name="Godfrey J."/>
            <person name="Waligorski J."/>
            <person name="Appelbaum E."/>
            <person name="Farmer C."/>
            <person name="Strong C."/>
            <person name="Tomlinson C."/>
            <person name="Hou S."/>
            <person name="Minx P."/>
            <person name="Warren W."/>
            <person name="Wilson R.K."/>
        </authorList>
    </citation>
    <scope>NUCLEOTIDE SEQUENCE [LARGE SCALE GENOMIC DNA]</scope>
    <source>
        <strain evidence="2">SARB 27</strain>
    </source>
</reference>
<dbReference type="EMBL" id="AFYI01000003">
    <property type="protein sequence ID" value="EHB40289.1"/>
    <property type="molecule type" value="Genomic_DNA"/>
</dbReference>
<dbReference type="AlphaFoldDB" id="A0A6C8G4B4"/>
<name>A0A6C8G4B4_SALIN</name>
<organism evidence="1 2">
    <name type="scientific">Salmonella enterica subsp. enterica serovar Infantis str. SARB27</name>
    <dbReference type="NCBI Taxonomy" id="596155"/>
    <lineage>
        <taxon>Bacteria</taxon>
        <taxon>Pseudomonadati</taxon>
        <taxon>Pseudomonadota</taxon>
        <taxon>Gammaproteobacteria</taxon>
        <taxon>Enterobacterales</taxon>
        <taxon>Enterobacteriaceae</taxon>
        <taxon>Salmonella</taxon>
    </lineage>
</organism>
<evidence type="ECO:0000313" key="1">
    <source>
        <dbReference type="EMBL" id="EHB40289.1"/>
    </source>
</evidence>
<protein>
    <submittedName>
        <fullName evidence="1">Uncharacterized protein</fullName>
    </submittedName>
</protein>
<proteinExistence type="predicted"/>
<comment type="caution">
    <text evidence="1">The sequence shown here is derived from an EMBL/GenBank/DDBJ whole genome shotgun (WGS) entry which is preliminary data.</text>
</comment>
<accession>A0A6C8G4B4</accession>